<organism evidence="2 3">
    <name type="scientific">Candidatus Buchananbacteria bacterium RIFCSPHIGHO2_01_FULL_39_14</name>
    <dbReference type="NCBI Taxonomy" id="1797532"/>
    <lineage>
        <taxon>Bacteria</taxon>
        <taxon>Candidatus Buchananiibacteriota</taxon>
    </lineage>
</organism>
<feature type="transmembrane region" description="Helical" evidence="1">
    <location>
        <begin position="6"/>
        <end position="27"/>
    </location>
</feature>
<dbReference type="AlphaFoldDB" id="A0A1G1XXZ3"/>
<accession>A0A1G1XXZ3</accession>
<evidence type="ECO:0000313" key="2">
    <source>
        <dbReference type="EMBL" id="OGY44804.1"/>
    </source>
</evidence>
<dbReference type="STRING" id="1797532.A2729_02880"/>
<keyword evidence="1" id="KW-0812">Transmembrane</keyword>
<gene>
    <name evidence="2" type="ORF">A2729_02880</name>
</gene>
<keyword evidence="1" id="KW-0472">Membrane</keyword>
<sequence length="96" mass="11293">MLILMILVGYFALRLLQFLVTGLMVKYCGSSSKFVEFCLWRYDRIRSIYWLGWLVILWILLGIGSNLVDLRTKIALTLALLVIFLKDFFVVPDRRM</sequence>
<keyword evidence="1" id="KW-1133">Transmembrane helix</keyword>
<evidence type="ECO:0000256" key="1">
    <source>
        <dbReference type="SAM" id="Phobius"/>
    </source>
</evidence>
<proteinExistence type="predicted"/>
<name>A0A1G1XXZ3_9BACT</name>
<comment type="caution">
    <text evidence="2">The sequence shown here is derived from an EMBL/GenBank/DDBJ whole genome shotgun (WGS) entry which is preliminary data.</text>
</comment>
<reference evidence="2 3" key="1">
    <citation type="journal article" date="2016" name="Nat. Commun.">
        <title>Thousands of microbial genomes shed light on interconnected biogeochemical processes in an aquifer system.</title>
        <authorList>
            <person name="Anantharaman K."/>
            <person name="Brown C.T."/>
            <person name="Hug L.A."/>
            <person name="Sharon I."/>
            <person name="Castelle C.J."/>
            <person name="Probst A.J."/>
            <person name="Thomas B.C."/>
            <person name="Singh A."/>
            <person name="Wilkins M.J."/>
            <person name="Karaoz U."/>
            <person name="Brodie E.L."/>
            <person name="Williams K.H."/>
            <person name="Hubbard S.S."/>
            <person name="Banfield J.F."/>
        </authorList>
    </citation>
    <scope>NUCLEOTIDE SEQUENCE [LARGE SCALE GENOMIC DNA]</scope>
</reference>
<protein>
    <submittedName>
        <fullName evidence="2">Uncharacterized protein</fullName>
    </submittedName>
</protein>
<feature type="transmembrane region" description="Helical" evidence="1">
    <location>
        <begin position="74"/>
        <end position="91"/>
    </location>
</feature>
<dbReference type="EMBL" id="MHIB01000012">
    <property type="protein sequence ID" value="OGY44804.1"/>
    <property type="molecule type" value="Genomic_DNA"/>
</dbReference>
<evidence type="ECO:0000313" key="3">
    <source>
        <dbReference type="Proteomes" id="UP000178930"/>
    </source>
</evidence>
<dbReference type="Proteomes" id="UP000178930">
    <property type="component" value="Unassembled WGS sequence"/>
</dbReference>
<feature type="transmembrane region" description="Helical" evidence="1">
    <location>
        <begin position="48"/>
        <end position="68"/>
    </location>
</feature>